<proteinExistence type="predicted"/>
<comment type="caution">
    <text evidence="2">The sequence shown here is derived from an EMBL/GenBank/DDBJ whole genome shotgun (WGS) entry which is preliminary data.</text>
</comment>
<accession>A0ABP3NXR0</accession>
<evidence type="ECO:0000256" key="1">
    <source>
        <dbReference type="SAM" id="Phobius"/>
    </source>
</evidence>
<feature type="transmembrane region" description="Helical" evidence="1">
    <location>
        <begin position="66"/>
        <end position="86"/>
    </location>
</feature>
<feature type="transmembrane region" description="Helical" evidence="1">
    <location>
        <begin position="117"/>
        <end position="138"/>
    </location>
</feature>
<dbReference type="RefSeq" id="WP_226767740.1">
    <property type="nucleotide sequence ID" value="NZ_BAAAEO010000004.1"/>
</dbReference>
<protein>
    <submittedName>
        <fullName evidence="2">Uncharacterized protein</fullName>
    </submittedName>
</protein>
<organism evidence="2 3">
    <name type="scientific">Rheinheimera aquimaris</name>
    <dbReference type="NCBI Taxonomy" id="412437"/>
    <lineage>
        <taxon>Bacteria</taxon>
        <taxon>Pseudomonadati</taxon>
        <taxon>Pseudomonadota</taxon>
        <taxon>Gammaproteobacteria</taxon>
        <taxon>Chromatiales</taxon>
        <taxon>Chromatiaceae</taxon>
        <taxon>Rheinheimera</taxon>
    </lineage>
</organism>
<dbReference type="Proteomes" id="UP001501169">
    <property type="component" value="Unassembled WGS sequence"/>
</dbReference>
<evidence type="ECO:0000313" key="3">
    <source>
        <dbReference type="Proteomes" id="UP001501169"/>
    </source>
</evidence>
<name>A0ABP3NXR0_9GAMM</name>
<keyword evidence="1" id="KW-1133">Transmembrane helix</keyword>
<keyword evidence="1" id="KW-0472">Membrane</keyword>
<feature type="transmembrane region" description="Helical" evidence="1">
    <location>
        <begin position="195"/>
        <end position="215"/>
    </location>
</feature>
<feature type="transmembrane region" description="Helical" evidence="1">
    <location>
        <begin position="6"/>
        <end position="26"/>
    </location>
</feature>
<gene>
    <name evidence="2" type="ORF">GCM10009098_24900</name>
</gene>
<evidence type="ECO:0000313" key="2">
    <source>
        <dbReference type="EMBL" id="GAA0556064.1"/>
    </source>
</evidence>
<keyword evidence="1" id="KW-0812">Transmembrane</keyword>
<dbReference type="EMBL" id="BAAAEO010000004">
    <property type="protein sequence ID" value="GAA0556064.1"/>
    <property type="molecule type" value="Genomic_DNA"/>
</dbReference>
<feature type="transmembrane region" description="Helical" evidence="1">
    <location>
        <begin position="150"/>
        <end position="171"/>
    </location>
</feature>
<feature type="transmembrane region" description="Helical" evidence="1">
    <location>
        <begin position="38"/>
        <end position="60"/>
    </location>
</feature>
<sequence length="248" mass="27918">MTIMHIAINVIFALQLALLSVVLPRRCQQHKRQPDKRLLQLGFTWINRLVLLAGSALLLAQITGWIVFNLAILLAFTGLQVLLLLAQRQWLQPAPILPTQRKASLQRRRVLDYVSPAVRVMSVSAVLVVPLLASALAFSGQWPMAMAKLWQLSAVGLLTNAILFFAVYFTVFRKRQNFNDVDNQTTLIQRKVSQYLRAILSFNMLLVLILLLGAFQTTPELLYILLSLSLQLMLLKTGQRVSAGKLAY</sequence>
<keyword evidence="3" id="KW-1185">Reference proteome</keyword>
<reference evidence="3" key="1">
    <citation type="journal article" date="2019" name="Int. J. Syst. Evol. Microbiol.">
        <title>The Global Catalogue of Microorganisms (GCM) 10K type strain sequencing project: providing services to taxonomists for standard genome sequencing and annotation.</title>
        <authorList>
            <consortium name="The Broad Institute Genomics Platform"/>
            <consortium name="The Broad Institute Genome Sequencing Center for Infectious Disease"/>
            <person name="Wu L."/>
            <person name="Ma J."/>
        </authorList>
    </citation>
    <scope>NUCLEOTIDE SEQUENCE [LARGE SCALE GENOMIC DNA]</scope>
    <source>
        <strain evidence="3">JCM 14331</strain>
    </source>
</reference>